<evidence type="ECO:0000313" key="1">
    <source>
        <dbReference type="EMBL" id="RPA84097.1"/>
    </source>
</evidence>
<protein>
    <submittedName>
        <fullName evidence="1">Uncharacterized protein</fullName>
    </submittedName>
</protein>
<dbReference type="Proteomes" id="UP000275078">
    <property type="component" value="Unassembled WGS sequence"/>
</dbReference>
<name>A0A3N4IF69_ASCIM</name>
<reference evidence="1 2" key="1">
    <citation type="journal article" date="2018" name="Nat. Ecol. Evol.">
        <title>Pezizomycetes genomes reveal the molecular basis of ectomycorrhizal truffle lifestyle.</title>
        <authorList>
            <person name="Murat C."/>
            <person name="Payen T."/>
            <person name="Noel B."/>
            <person name="Kuo A."/>
            <person name="Morin E."/>
            <person name="Chen J."/>
            <person name="Kohler A."/>
            <person name="Krizsan K."/>
            <person name="Balestrini R."/>
            <person name="Da Silva C."/>
            <person name="Montanini B."/>
            <person name="Hainaut M."/>
            <person name="Levati E."/>
            <person name="Barry K.W."/>
            <person name="Belfiori B."/>
            <person name="Cichocki N."/>
            <person name="Clum A."/>
            <person name="Dockter R.B."/>
            <person name="Fauchery L."/>
            <person name="Guy J."/>
            <person name="Iotti M."/>
            <person name="Le Tacon F."/>
            <person name="Lindquist E.A."/>
            <person name="Lipzen A."/>
            <person name="Malagnac F."/>
            <person name="Mello A."/>
            <person name="Molinier V."/>
            <person name="Miyauchi S."/>
            <person name="Poulain J."/>
            <person name="Riccioni C."/>
            <person name="Rubini A."/>
            <person name="Sitrit Y."/>
            <person name="Splivallo R."/>
            <person name="Traeger S."/>
            <person name="Wang M."/>
            <person name="Zifcakova L."/>
            <person name="Wipf D."/>
            <person name="Zambonelli A."/>
            <person name="Paolocci F."/>
            <person name="Nowrousian M."/>
            <person name="Ottonello S."/>
            <person name="Baldrian P."/>
            <person name="Spatafora J.W."/>
            <person name="Henrissat B."/>
            <person name="Nagy L.G."/>
            <person name="Aury J.M."/>
            <person name="Wincker P."/>
            <person name="Grigoriev I.V."/>
            <person name="Bonfante P."/>
            <person name="Martin F.M."/>
        </authorList>
    </citation>
    <scope>NUCLEOTIDE SEQUENCE [LARGE SCALE GENOMIC DNA]</scope>
    <source>
        <strain evidence="1 2">RN42</strain>
    </source>
</reference>
<accession>A0A3N4IF69</accession>
<proteinExistence type="predicted"/>
<dbReference type="AlphaFoldDB" id="A0A3N4IF69"/>
<sequence length="174" mass="20445">YLHNAVLRKHLVARAEVKSRFKPPASFTTFTMEHAWDSRPDSYYLSYGNQPCGLIKPHHDLPTQAKLPLISPPNPVEAFCDTIVYRNKERNLEEKAYIHRRNRFVLQGLGEIWQASLMDQDCVVKLRHARAYMRLMEQRKQLAGRFTQARAEIIRRTEGKLDLLLQEMMCHNKQ</sequence>
<feature type="non-terminal residue" evidence="1">
    <location>
        <position position="1"/>
    </location>
</feature>
<evidence type="ECO:0000313" key="2">
    <source>
        <dbReference type="Proteomes" id="UP000275078"/>
    </source>
</evidence>
<dbReference type="EMBL" id="ML119661">
    <property type="protein sequence ID" value="RPA84097.1"/>
    <property type="molecule type" value="Genomic_DNA"/>
</dbReference>
<gene>
    <name evidence="1" type="ORF">BJ508DRAFT_341119</name>
</gene>
<organism evidence="1 2">
    <name type="scientific">Ascobolus immersus RN42</name>
    <dbReference type="NCBI Taxonomy" id="1160509"/>
    <lineage>
        <taxon>Eukaryota</taxon>
        <taxon>Fungi</taxon>
        <taxon>Dikarya</taxon>
        <taxon>Ascomycota</taxon>
        <taxon>Pezizomycotina</taxon>
        <taxon>Pezizomycetes</taxon>
        <taxon>Pezizales</taxon>
        <taxon>Ascobolaceae</taxon>
        <taxon>Ascobolus</taxon>
    </lineage>
</organism>
<keyword evidence="2" id="KW-1185">Reference proteome</keyword>